<organism evidence="4">
    <name type="scientific">Sorghum bicolor</name>
    <name type="common">Sorghum</name>
    <name type="synonym">Sorghum vulgare</name>
    <dbReference type="NCBI Taxonomy" id="4558"/>
    <lineage>
        <taxon>Eukaryota</taxon>
        <taxon>Viridiplantae</taxon>
        <taxon>Streptophyta</taxon>
        <taxon>Embryophyta</taxon>
        <taxon>Tracheophyta</taxon>
        <taxon>Spermatophyta</taxon>
        <taxon>Magnoliopsida</taxon>
        <taxon>Liliopsida</taxon>
        <taxon>Poales</taxon>
        <taxon>Poaceae</taxon>
        <taxon>PACMAD clade</taxon>
        <taxon>Panicoideae</taxon>
        <taxon>Andropogonodae</taxon>
        <taxon>Andropogoneae</taxon>
        <taxon>Sorghinae</taxon>
        <taxon>Sorghum</taxon>
    </lineage>
</organism>
<dbReference type="HOGENOM" id="CLU_021137_0_0_1"/>
<dbReference type="InterPro" id="IPR001878">
    <property type="entry name" value="Znf_CCHC"/>
</dbReference>
<sequence>MGDRSGGAGGGDSGNRHNAYPPLTANNYISWSIRVRAIMEDQGVWDVMEPSGSTSAPTAAEAAEAKKKDTKAKAHLLQCLPDDLLMQVAGKKTGKEVWDALKARHVGADRVKEARLQTLKSEFDAMRMKDEESLDQYVGRLTGMSVRYGNLGGSLEDAALVKKLFDTVPGRYIHVIAGIEQFYDLQTMKFEDAVGRLKAYEERTRRGVGEGRSEAGQVLLTQAEWEARQRKSTGDGSGGSRSQDGGGRGRGRGRGGGGRGGRGGQRDAASTGKRDKSHIKCFKCHQMGHYANRCPGVEKKKEEEAHHVRAAPLEPTVLLVETVDLEPPEQAPDQNLFTEVDLEEKVTPELNFTGEEEPKNNVWYLDNGASNHMCGDRLKFRDINQTVSGKVQNQTMRVQELGKLMQKQVVKQEMLIMIISLMIMGEHHLGVQLAQLIQHHHQLAIRQ</sequence>
<dbReference type="GO" id="GO:0003676">
    <property type="term" value="F:nucleic acid binding"/>
    <property type="evidence" value="ECO:0007669"/>
    <property type="project" value="InterPro"/>
</dbReference>
<dbReference type="AlphaFoldDB" id="C6JSM1"/>
<dbReference type="SMART" id="SM00343">
    <property type="entry name" value="ZnF_C2HC"/>
    <property type="match status" value="1"/>
</dbReference>
<dbReference type="PANTHER" id="PTHR35317">
    <property type="entry name" value="OS04G0629600 PROTEIN"/>
    <property type="match status" value="1"/>
</dbReference>
<dbReference type="GO" id="GO:0008270">
    <property type="term" value="F:zinc ion binding"/>
    <property type="evidence" value="ECO:0007669"/>
    <property type="project" value="UniProtKB-KW"/>
</dbReference>
<evidence type="ECO:0000256" key="1">
    <source>
        <dbReference type="PROSITE-ProRule" id="PRU00047"/>
    </source>
</evidence>
<dbReference type="Pfam" id="PF22936">
    <property type="entry name" value="Pol_BBD"/>
    <property type="match status" value="1"/>
</dbReference>
<feature type="compositionally biased region" description="Gly residues" evidence="2">
    <location>
        <begin position="1"/>
        <end position="13"/>
    </location>
</feature>
<keyword evidence="1" id="KW-0863">Zinc-finger</keyword>
<keyword evidence="1" id="KW-0862">Zinc</keyword>
<dbReference type="Gene3D" id="4.10.60.10">
    <property type="entry name" value="Zinc finger, CCHC-type"/>
    <property type="match status" value="1"/>
</dbReference>
<feature type="compositionally biased region" description="Gly residues" evidence="2">
    <location>
        <begin position="235"/>
        <end position="263"/>
    </location>
</feature>
<name>C6JSM1_SORBI</name>
<feature type="region of interest" description="Disordered" evidence="2">
    <location>
        <begin position="1"/>
        <end position="21"/>
    </location>
</feature>
<protein>
    <recommendedName>
        <fullName evidence="3">CCHC-type domain-containing protein</fullName>
    </recommendedName>
</protein>
<proteinExistence type="predicted"/>
<dbReference type="EMBL" id="GL004065">
    <property type="protein sequence ID" value="EES20297.1"/>
    <property type="molecule type" value="Genomic_DNA"/>
</dbReference>
<keyword evidence="1" id="KW-0479">Metal-binding</keyword>
<dbReference type="Pfam" id="PF14223">
    <property type="entry name" value="Retrotran_gag_2"/>
    <property type="match status" value="1"/>
</dbReference>
<dbReference type="SUPFAM" id="SSF57756">
    <property type="entry name" value="Retrovirus zinc finger-like domains"/>
    <property type="match status" value="1"/>
</dbReference>
<dbReference type="PROSITE" id="PS50158">
    <property type="entry name" value="ZF_CCHC"/>
    <property type="match status" value="1"/>
</dbReference>
<dbReference type="InterPro" id="IPR036875">
    <property type="entry name" value="Znf_CCHC_sf"/>
</dbReference>
<gene>
    <name evidence="4" type="primary">Sb1475s002010</name>
    <name evidence="4" type="ORF">SORBIDRAFT_1475s002010</name>
</gene>
<evidence type="ECO:0000256" key="2">
    <source>
        <dbReference type="SAM" id="MobiDB-lite"/>
    </source>
</evidence>
<dbReference type="PANTHER" id="PTHR35317:SF38">
    <property type="entry name" value="RNA-DIRECTED DNA POLYMERASE"/>
    <property type="match status" value="1"/>
</dbReference>
<dbReference type="InterPro" id="IPR054722">
    <property type="entry name" value="PolX-like_BBD"/>
</dbReference>
<accession>C6JSM1</accession>
<reference evidence="4" key="1">
    <citation type="journal article" date="2009" name="Nature">
        <title>The Sorghum bicolor genome and the diversification of grasses.</title>
        <authorList>
            <person name="Paterson A.H."/>
            <person name="Bowers J.E."/>
            <person name="Bruggmann R."/>
            <person name="Dubchak I."/>
            <person name="Grimwood J."/>
            <person name="Gundlach H."/>
            <person name="Haberer G."/>
            <person name="Hellsten U."/>
            <person name="Mitros T."/>
            <person name="Poliakov A."/>
            <person name="Schmutz J."/>
            <person name="Spannagl M."/>
            <person name="Tang H."/>
            <person name="Wang X."/>
            <person name="Wicker T."/>
            <person name="Bharti A.K."/>
            <person name="Chapman J."/>
            <person name="Feltus F.A."/>
            <person name="Gowik U."/>
            <person name="Grigoriev I.V."/>
            <person name="Lyons E."/>
            <person name="Maher C.A."/>
            <person name="Martis M."/>
            <person name="Narechania A."/>
            <person name="Otillar R.P."/>
            <person name="Penning B.W."/>
            <person name="Salamov A.A."/>
            <person name="Wang Y."/>
            <person name="Zhang L."/>
            <person name="Carpita N.C."/>
            <person name="Freeling M."/>
            <person name="Gingle A.R."/>
            <person name="Hash C.T."/>
            <person name="Keller B."/>
            <person name="Klein P."/>
            <person name="Kresovich S."/>
            <person name="McCann M.C."/>
            <person name="Ming R."/>
            <person name="Peterson D.G."/>
            <person name="Mehboob-ur-Rahman"/>
            <person name="Ware D."/>
            <person name="Westhoff P."/>
            <person name="Mayer K.F."/>
            <person name="Messing J."/>
            <person name="Rokhsar D.S."/>
        </authorList>
    </citation>
    <scope>NUCLEOTIDE SEQUENCE [LARGE SCALE GENOMIC DNA]</scope>
</reference>
<evidence type="ECO:0000259" key="3">
    <source>
        <dbReference type="PROSITE" id="PS50158"/>
    </source>
</evidence>
<evidence type="ECO:0000313" key="4">
    <source>
        <dbReference type="EMBL" id="EES20297.1"/>
    </source>
</evidence>
<feature type="region of interest" description="Disordered" evidence="2">
    <location>
        <begin position="226"/>
        <end position="277"/>
    </location>
</feature>
<feature type="domain" description="CCHC-type" evidence="3">
    <location>
        <begin position="280"/>
        <end position="295"/>
    </location>
</feature>